<dbReference type="Proteomes" id="UP001164929">
    <property type="component" value="Chromosome 6"/>
</dbReference>
<name>A0AAD6QRU3_9ROSI</name>
<evidence type="ECO:0000313" key="1">
    <source>
        <dbReference type="EMBL" id="KAJ6995304.1"/>
    </source>
</evidence>
<protein>
    <submittedName>
        <fullName evidence="1">Uncharacterized protein</fullName>
    </submittedName>
</protein>
<gene>
    <name evidence="1" type="ORF">NC653_017936</name>
</gene>
<accession>A0AAD6QRU3</accession>
<dbReference type="AlphaFoldDB" id="A0AAD6QRU3"/>
<proteinExistence type="predicted"/>
<sequence>MRESRDCTSDERMNEETDETLLMYGTGKERPCKKSSMLIFAVFSQVLETWATYDPGDEETQAKSSKQCQATYTIVQVTSLRLLGEVVSCHKAKFTALGLNYLTS</sequence>
<comment type="caution">
    <text evidence="1">The sequence shown here is derived from an EMBL/GenBank/DDBJ whole genome shotgun (WGS) entry which is preliminary data.</text>
</comment>
<keyword evidence="2" id="KW-1185">Reference proteome</keyword>
<organism evidence="1 2">
    <name type="scientific">Populus alba x Populus x berolinensis</name>
    <dbReference type="NCBI Taxonomy" id="444605"/>
    <lineage>
        <taxon>Eukaryota</taxon>
        <taxon>Viridiplantae</taxon>
        <taxon>Streptophyta</taxon>
        <taxon>Embryophyta</taxon>
        <taxon>Tracheophyta</taxon>
        <taxon>Spermatophyta</taxon>
        <taxon>Magnoliopsida</taxon>
        <taxon>eudicotyledons</taxon>
        <taxon>Gunneridae</taxon>
        <taxon>Pentapetalae</taxon>
        <taxon>rosids</taxon>
        <taxon>fabids</taxon>
        <taxon>Malpighiales</taxon>
        <taxon>Salicaceae</taxon>
        <taxon>Saliceae</taxon>
        <taxon>Populus</taxon>
    </lineage>
</organism>
<reference evidence="1" key="1">
    <citation type="journal article" date="2023" name="Mol. Ecol. Resour.">
        <title>Chromosome-level genome assembly of a triploid poplar Populus alba 'Berolinensis'.</title>
        <authorList>
            <person name="Chen S."/>
            <person name="Yu Y."/>
            <person name="Wang X."/>
            <person name="Wang S."/>
            <person name="Zhang T."/>
            <person name="Zhou Y."/>
            <person name="He R."/>
            <person name="Meng N."/>
            <person name="Wang Y."/>
            <person name="Liu W."/>
            <person name="Liu Z."/>
            <person name="Liu J."/>
            <person name="Guo Q."/>
            <person name="Huang H."/>
            <person name="Sederoff R.R."/>
            <person name="Wang G."/>
            <person name="Qu G."/>
            <person name="Chen S."/>
        </authorList>
    </citation>
    <scope>NUCLEOTIDE SEQUENCE</scope>
    <source>
        <strain evidence="1">SC-2020</strain>
    </source>
</reference>
<dbReference type="EMBL" id="JAQIZT010000006">
    <property type="protein sequence ID" value="KAJ6995304.1"/>
    <property type="molecule type" value="Genomic_DNA"/>
</dbReference>
<evidence type="ECO:0000313" key="2">
    <source>
        <dbReference type="Proteomes" id="UP001164929"/>
    </source>
</evidence>